<proteinExistence type="predicted"/>
<protein>
    <submittedName>
        <fullName evidence="2">Uncharacterized protein</fullName>
    </submittedName>
</protein>
<organism evidence="2 3">
    <name type="scientific">Brassica rapa subsp. trilocularis</name>
    <dbReference type="NCBI Taxonomy" id="1813537"/>
    <lineage>
        <taxon>Eukaryota</taxon>
        <taxon>Viridiplantae</taxon>
        <taxon>Streptophyta</taxon>
        <taxon>Embryophyta</taxon>
        <taxon>Tracheophyta</taxon>
        <taxon>Spermatophyta</taxon>
        <taxon>Magnoliopsida</taxon>
        <taxon>eudicotyledons</taxon>
        <taxon>Gunneridae</taxon>
        <taxon>Pentapetalae</taxon>
        <taxon>rosids</taxon>
        <taxon>malvids</taxon>
        <taxon>Brassicales</taxon>
        <taxon>Brassicaceae</taxon>
        <taxon>Brassiceae</taxon>
        <taxon>Brassica</taxon>
    </lineage>
</organism>
<name>A0ABQ7L176_BRACM</name>
<evidence type="ECO:0000313" key="2">
    <source>
        <dbReference type="EMBL" id="KAG5380341.1"/>
    </source>
</evidence>
<comment type="caution">
    <text evidence="2">The sequence shown here is derived from an EMBL/GenBank/DDBJ whole genome shotgun (WGS) entry which is preliminary data.</text>
</comment>
<accession>A0ABQ7L176</accession>
<gene>
    <name evidence="2" type="primary">A07g507600.1_BraROA</name>
    <name evidence="2" type="ORF">IGI04_028183</name>
</gene>
<dbReference type="EMBL" id="JADBGQ010000009">
    <property type="protein sequence ID" value="KAG5380341.1"/>
    <property type="molecule type" value="Genomic_DNA"/>
</dbReference>
<keyword evidence="3" id="KW-1185">Reference proteome</keyword>
<evidence type="ECO:0000256" key="1">
    <source>
        <dbReference type="SAM" id="MobiDB-lite"/>
    </source>
</evidence>
<reference evidence="2 3" key="1">
    <citation type="submission" date="2021-03" db="EMBL/GenBank/DDBJ databases">
        <authorList>
            <person name="King G.J."/>
            <person name="Bancroft I."/>
            <person name="Baten A."/>
            <person name="Bloomfield J."/>
            <person name="Borpatragohain P."/>
            <person name="He Z."/>
            <person name="Irish N."/>
            <person name="Irwin J."/>
            <person name="Liu K."/>
            <person name="Mauleon R.P."/>
            <person name="Moore J."/>
            <person name="Morris R."/>
            <person name="Ostergaard L."/>
            <person name="Wang B."/>
            <person name="Wells R."/>
        </authorList>
    </citation>
    <scope>NUCLEOTIDE SEQUENCE [LARGE SCALE GENOMIC DNA]</scope>
    <source>
        <strain evidence="2">R-o-18</strain>
        <tissue evidence="2">Leaf</tissue>
    </source>
</reference>
<feature type="region of interest" description="Disordered" evidence="1">
    <location>
        <begin position="31"/>
        <end position="50"/>
    </location>
</feature>
<sequence length="113" mass="12967">MQRHECCIIVDVVHIKEVSEKRDVKEILDGDSQVNVSEQPSTKVKRERQKDQVEYEMNCKGTSKPFSKIRVLFSYEFKQKGQEDVGSLLNGILELSMSNCGAYFRESSYTQPG</sequence>
<feature type="compositionally biased region" description="Polar residues" evidence="1">
    <location>
        <begin position="32"/>
        <end position="42"/>
    </location>
</feature>
<dbReference type="Proteomes" id="UP000823674">
    <property type="component" value="Chromosome A07"/>
</dbReference>
<evidence type="ECO:0000313" key="3">
    <source>
        <dbReference type="Proteomes" id="UP000823674"/>
    </source>
</evidence>